<feature type="compositionally biased region" description="Basic and acidic residues" evidence="1">
    <location>
        <begin position="79"/>
        <end position="88"/>
    </location>
</feature>
<dbReference type="RefSeq" id="WP_115490312.1">
    <property type="nucleotide sequence ID" value="NZ_JACYCM010000033.1"/>
</dbReference>
<evidence type="ECO:0000256" key="1">
    <source>
        <dbReference type="SAM" id="MobiDB-lite"/>
    </source>
</evidence>
<feature type="region of interest" description="Disordered" evidence="1">
    <location>
        <begin position="79"/>
        <end position="102"/>
    </location>
</feature>
<protein>
    <submittedName>
        <fullName evidence="2">Uncharacterized protein</fullName>
    </submittedName>
</protein>
<organism evidence="2">
    <name type="scientific">Citrobacter freundii</name>
    <dbReference type="NCBI Taxonomy" id="546"/>
    <lineage>
        <taxon>Bacteria</taxon>
        <taxon>Pseudomonadati</taxon>
        <taxon>Pseudomonadota</taxon>
        <taxon>Gammaproteobacteria</taxon>
        <taxon>Enterobacterales</taxon>
        <taxon>Enterobacteriaceae</taxon>
        <taxon>Citrobacter</taxon>
        <taxon>Citrobacter freundii complex</taxon>
    </lineage>
</organism>
<reference evidence="2" key="1">
    <citation type="submission" date="2018-11" db="EMBL/GenBank/DDBJ databases">
        <title>Complete sequence of plasmid pHNTS45-1.</title>
        <authorList>
            <person name="Liu J.H."/>
            <person name="Huang X.Y."/>
            <person name="Lv L.C."/>
        </authorList>
    </citation>
    <scope>NUCLEOTIDE SEQUENCE</scope>
    <source>
        <strain evidence="2">TS45CTX</strain>
        <plasmid evidence="2">pHNTS45-1</plasmid>
    </source>
</reference>
<name>A0A3T0VE85_CITFR</name>
<proteinExistence type="predicted"/>
<evidence type="ECO:0000313" key="2">
    <source>
        <dbReference type="EMBL" id="AZZ88357.1"/>
    </source>
</evidence>
<accession>A0A3T0VE85</accession>
<dbReference type="EMBL" id="MK167988">
    <property type="protein sequence ID" value="AZZ88357.1"/>
    <property type="molecule type" value="Genomic_DNA"/>
</dbReference>
<keyword evidence="2" id="KW-0614">Plasmid</keyword>
<dbReference type="GeneID" id="86979026"/>
<sequence>MSRKNFYSDEDIALAREALSGLPDLTPQRKTQKEFLDGIKDMLLALIRTKGYTVSDIKETLKSSGYEISEKALRELIRDAGKAKDGRKATRKPAVKTEPLQE</sequence>
<geneLocation type="plasmid" evidence="2">
    <name>pHNTS45-1</name>
</geneLocation>
<dbReference type="AlphaFoldDB" id="A0A3T0VE85"/>